<accession>A0A0C9XCU3</accession>
<reference evidence="2 3" key="1">
    <citation type="submission" date="2014-04" db="EMBL/GenBank/DDBJ databases">
        <authorList>
            <consortium name="DOE Joint Genome Institute"/>
            <person name="Kuo A."/>
            <person name="Kohler A."/>
            <person name="Nagy L.G."/>
            <person name="Floudas D."/>
            <person name="Copeland A."/>
            <person name="Barry K.W."/>
            <person name="Cichocki N."/>
            <person name="Veneault-Fourrey C."/>
            <person name="LaButti K."/>
            <person name="Lindquist E.A."/>
            <person name="Lipzen A."/>
            <person name="Lundell T."/>
            <person name="Morin E."/>
            <person name="Murat C."/>
            <person name="Sun H."/>
            <person name="Tunlid A."/>
            <person name="Henrissat B."/>
            <person name="Grigoriev I.V."/>
            <person name="Hibbett D.S."/>
            <person name="Martin F."/>
            <person name="Nordberg H.P."/>
            <person name="Cantor M.N."/>
            <person name="Hua S.X."/>
        </authorList>
    </citation>
    <scope>NUCLEOTIDE SEQUENCE [LARGE SCALE GENOMIC DNA]</scope>
    <source>
        <strain evidence="2 3">LaAM-08-1</strain>
    </source>
</reference>
<feature type="domain" description="BTB" evidence="1">
    <location>
        <begin position="27"/>
        <end position="92"/>
    </location>
</feature>
<proteinExistence type="predicted"/>
<evidence type="ECO:0000313" key="3">
    <source>
        <dbReference type="Proteomes" id="UP000054477"/>
    </source>
</evidence>
<dbReference type="CDD" id="cd18186">
    <property type="entry name" value="BTB_POZ_ZBTB_KLHL-like"/>
    <property type="match status" value="1"/>
</dbReference>
<gene>
    <name evidence="2" type="ORF">K443DRAFT_125399</name>
</gene>
<protein>
    <recommendedName>
        <fullName evidence="1">BTB domain-containing protein</fullName>
    </recommendedName>
</protein>
<dbReference type="OrthoDB" id="3218112at2759"/>
<dbReference type="AlphaFoldDB" id="A0A0C9XCU3"/>
<dbReference type="Gene3D" id="3.30.710.10">
    <property type="entry name" value="Potassium Channel Kv1.1, Chain A"/>
    <property type="match status" value="1"/>
</dbReference>
<dbReference type="HOGENOM" id="CLU_033082_7_0_1"/>
<sequence length="341" mass="40085">MGDGTDSSNLHHPELYFHDGNFVIIAQDAAKKTDRIHFRVHQSILSKHSQVFKDMFTLPGPPVDAQEFYDGVPSVEVNDDPQDMAKFLTILYEPFTPPIAKDEPDAAFTMFGVLKLADKFMVEPLKEIIMSHIHFDWPKSLKKWDQKQEEYRARFKRQNQSPPRLWAPDPVSVIQFARFYDPTLLPLVFYQLSTLRREDIGDTREVFCDPPRTIARWNLLSPQDEICIERGRHAMMIWIMREFDIRPFEIWVCPGTHDCHLRIKVRLVEVHRRIMRNADPLEMLERLTDIDEDEGDFNDNEYWSGEMPDGICEDCDMKWKKSIPPIRARLFNSLRSFFPTG</sequence>
<reference evidence="3" key="2">
    <citation type="submission" date="2015-01" db="EMBL/GenBank/DDBJ databases">
        <title>Evolutionary Origins and Diversification of the Mycorrhizal Mutualists.</title>
        <authorList>
            <consortium name="DOE Joint Genome Institute"/>
            <consortium name="Mycorrhizal Genomics Consortium"/>
            <person name="Kohler A."/>
            <person name="Kuo A."/>
            <person name="Nagy L.G."/>
            <person name="Floudas D."/>
            <person name="Copeland A."/>
            <person name="Barry K.W."/>
            <person name="Cichocki N."/>
            <person name="Veneault-Fourrey C."/>
            <person name="LaButti K."/>
            <person name="Lindquist E.A."/>
            <person name="Lipzen A."/>
            <person name="Lundell T."/>
            <person name="Morin E."/>
            <person name="Murat C."/>
            <person name="Riley R."/>
            <person name="Ohm R."/>
            <person name="Sun H."/>
            <person name="Tunlid A."/>
            <person name="Henrissat B."/>
            <person name="Grigoriev I.V."/>
            <person name="Hibbett D.S."/>
            <person name="Martin F."/>
        </authorList>
    </citation>
    <scope>NUCLEOTIDE SEQUENCE [LARGE SCALE GENOMIC DNA]</scope>
    <source>
        <strain evidence="3">LaAM-08-1</strain>
    </source>
</reference>
<dbReference type="Pfam" id="PF00651">
    <property type="entry name" value="BTB"/>
    <property type="match status" value="1"/>
</dbReference>
<name>A0A0C9XCU3_9AGAR</name>
<evidence type="ECO:0000259" key="1">
    <source>
        <dbReference type="PROSITE" id="PS50097"/>
    </source>
</evidence>
<dbReference type="InterPro" id="IPR011333">
    <property type="entry name" value="SKP1/BTB/POZ_sf"/>
</dbReference>
<dbReference type="InterPro" id="IPR000210">
    <property type="entry name" value="BTB/POZ_dom"/>
</dbReference>
<organism evidence="2 3">
    <name type="scientific">Laccaria amethystina LaAM-08-1</name>
    <dbReference type="NCBI Taxonomy" id="1095629"/>
    <lineage>
        <taxon>Eukaryota</taxon>
        <taxon>Fungi</taxon>
        <taxon>Dikarya</taxon>
        <taxon>Basidiomycota</taxon>
        <taxon>Agaricomycotina</taxon>
        <taxon>Agaricomycetes</taxon>
        <taxon>Agaricomycetidae</taxon>
        <taxon>Agaricales</taxon>
        <taxon>Agaricineae</taxon>
        <taxon>Hydnangiaceae</taxon>
        <taxon>Laccaria</taxon>
    </lineage>
</organism>
<keyword evidence="3" id="KW-1185">Reference proteome</keyword>
<dbReference type="SUPFAM" id="SSF54695">
    <property type="entry name" value="POZ domain"/>
    <property type="match status" value="1"/>
</dbReference>
<dbReference type="PROSITE" id="PS50097">
    <property type="entry name" value="BTB"/>
    <property type="match status" value="1"/>
</dbReference>
<dbReference type="SMART" id="SM00225">
    <property type="entry name" value="BTB"/>
    <property type="match status" value="1"/>
</dbReference>
<dbReference type="EMBL" id="KN838813">
    <property type="protein sequence ID" value="KIJ94012.1"/>
    <property type="molecule type" value="Genomic_DNA"/>
</dbReference>
<evidence type="ECO:0000313" key="2">
    <source>
        <dbReference type="EMBL" id="KIJ94012.1"/>
    </source>
</evidence>
<dbReference type="Proteomes" id="UP000054477">
    <property type="component" value="Unassembled WGS sequence"/>
</dbReference>
<dbReference type="STRING" id="1095629.A0A0C9XCU3"/>